<reference evidence="2" key="1">
    <citation type="submission" date="2022-11" db="UniProtKB">
        <authorList>
            <consortium name="WormBaseParasite"/>
        </authorList>
    </citation>
    <scope>IDENTIFICATION</scope>
</reference>
<keyword evidence="1" id="KW-1185">Reference proteome</keyword>
<dbReference type="Proteomes" id="UP000887564">
    <property type="component" value="Unplaced"/>
</dbReference>
<dbReference type="AlphaFoldDB" id="A0A914RS20"/>
<accession>A0A914RS20</accession>
<evidence type="ECO:0000313" key="1">
    <source>
        <dbReference type="Proteomes" id="UP000887564"/>
    </source>
</evidence>
<dbReference type="WBParaSite" id="PEQ_0000930001-mRNA-1">
    <property type="protein sequence ID" value="PEQ_0000930001-mRNA-1"/>
    <property type="gene ID" value="PEQ_0000930001"/>
</dbReference>
<evidence type="ECO:0000313" key="2">
    <source>
        <dbReference type="WBParaSite" id="PEQ_0000930001-mRNA-1"/>
    </source>
</evidence>
<organism evidence="1 2">
    <name type="scientific">Parascaris equorum</name>
    <name type="common">Equine roundworm</name>
    <dbReference type="NCBI Taxonomy" id="6256"/>
    <lineage>
        <taxon>Eukaryota</taxon>
        <taxon>Metazoa</taxon>
        <taxon>Ecdysozoa</taxon>
        <taxon>Nematoda</taxon>
        <taxon>Chromadorea</taxon>
        <taxon>Rhabditida</taxon>
        <taxon>Spirurina</taxon>
        <taxon>Ascaridomorpha</taxon>
        <taxon>Ascaridoidea</taxon>
        <taxon>Ascarididae</taxon>
        <taxon>Parascaris</taxon>
    </lineage>
</organism>
<proteinExistence type="predicted"/>
<name>A0A914RS20_PAREQ</name>
<sequence length="78" mass="8861">MRSQERIRGHLKMRVEWENRERVIKGVGKKMRAGEETAERGKDVRSRAGVTVVNGVNVTVIVKKVDAKGIEMKEAMKI</sequence>
<protein>
    <submittedName>
        <fullName evidence="2">Uncharacterized protein</fullName>
    </submittedName>
</protein>